<dbReference type="CDD" id="cd03188">
    <property type="entry name" value="GST_C_Beta"/>
    <property type="match status" value="1"/>
</dbReference>
<dbReference type="SFLD" id="SFLDG01150">
    <property type="entry name" value="Main.1:_Beta-like"/>
    <property type="match status" value="1"/>
</dbReference>
<dbReference type="InterPro" id="IPR036282">
    <property type="entry name" value="Glutathione-S-Trfase_C_sf"/>
</dbReference>
<dbReference type="CDD" id="cd03057">
    <property type="entry name" value="GST_N_Beta"/>
    <property type="match status" value="1"/>
</dbReference>
<dbReference type="OrthoDB" id="7583243at2"/>
<accession>A0A328AFT4</accession>
<gene>
    <name evidence="3" type="ORF">DJ017_02690</name>
</gene>
<dbReference type="InterPro" id="IPR010987">
    <property type="entry name" value="Glutathione-S-Trfase_C-like"/>
</dbReference>
<dbReference type="PANTHER" id="PTHR44051:SF8">
    <property type="entry name" value="GLUTATHIONE S-TRANSFERASE GSTA"/>
    <property type="match status" value="1"/>
</dbReference>
<dbReference type="PROSITE" id="PS50405">
    <property type="entry name" value="GST_CTER"/>
    <property type="match status" value="1"/>
</dbReference>
<organism evidence="3 4">
    <name type="scientific">Phenylobacterium soli</name>
    <dbReference type="NCBI Taxonomy" id="2170551"/>
    <lineage>
        <taxon>Bacteria</taxon>
        <taxon>Pseudomonadati</taxon>
        <taxon>Pseudomonadota</taxon>
        <taxon>Alphaproteobacteria</taxon>
        <taxon>Caulobacterales</taxon>
        <taxon>Caulobacteraceae</taxon>
        <taxon>Phenylobacterium</taxon>
    </lineage>
</organism>
<dbReference type="SUPFAM" id="SSF47616">
    <property type="entry name" value="GST C-terminal domain-like"/>
    <property type="match status" value="1"/>
</dbReference>
<feature type="domain" description="GST C-terminal" evidence="2">
    <location>
        <begin position="85"/>
        <end position="204"/>
    </location>
</feature>
<name>A0A328AFT4_9CAUL</name>
<dbReference type="InterPro" id="IPR040079">
    <property type="entry name" value="Glutathione_S-Trfase"/>
</dbReference>
<evidence type="ECO:0000259" key="1">
    <source>
        <dbReference type="PROSITE" id="PS50404"/>
    </source>
</evidence>
<dbReference type="Pfam" id="PF00043">
    <property type="entry name" value="GST_C"/>
    <property type="match status" value="1"/>
</dbReference>
<sequence length="204" mass="22501">MDLYFSPLACSMASRIVVYETGEAARFHRVDTKAGRTADGADYRTINPKGLVPALRTEDGEVLTENAAILQFLADRAPQAGLAPTGFQRYRLQQWLSFVGSELHKSVFTPLLSPTADAAAKAAARKAAEPRFAYLDEHLAGREWLLDDFSVADAYMAAVLNWAQFVGLDLAPWPNVAAYRERLHARPSVARALGEEMELYRQAA</sequence>
<reference evidence="4" key="1">
    <citation type="submission" date="2018-05" db="EMBL/GenBank/DDBJ databases">
        <authorList>
            <person name="Li X."/>
        </authorList>
    </citation>
    <scope>NUCLEOTIDE SEQUENCE [LARGE SCALE GENOMIC DNA]</scope>
    <source>
        <strain evidence="4">LX32</strain>
    </source>
</reference>
<feature type="domain" description="GST N-terminal" evidence="1">
    <location>
        <begin position="1"/>
        <end position="81"/>
    </location>
</feature>
<dbReference type="InterPro" id="IPR036249">
    <property type="entry name" value="Thioredoxin-like_sf"/>
</dbReference>
<evidence type="ECO:0000313" key="3">
    <source>
        <dbReference type="EMBL" id="RAK53509.1"/>
    </source>
</evidence>
<dbReference type="AlphaFoldDB" id="A0A328AFT4"/>
<protein>
    <submittedName>
        <fullName evidence="3">Glutathione S-transferase</fullName>
    </submittedName>
</protein>
<dbReference type="Gene3D" id="1.20.1050.10">
    <property type="match status" value="1"/>
</dbReference>
<keyword evidence="4" id="KW-1185">Reference proteome</keyword>
<dbReference type="Gene3D" id="3.40.30.10">
    <property type="entry name" value="Glutaredoxin"/>
    <property type="match status" value="1"/>
</dbReference>
<dbReference type="PANTHER" id="PTHR44051">
    <property type="entry name" value="GLUTATHIONE S-TRANSFERASE-RELATED"/>
    <property type="match status" value="1"/>
</dbReference>
<dbReference type="SFLD" id="SFLDS00019">
    <property type="entry name" value="Glutathione_Transferase_(cytos"/>
    <property type="match status" value="1"/>
</dbReference>
<evidence type="ECO:0000259" key="2">
    <source>
        <dbReference type="PROSITE" id="PS50405"/>
    </source>
</evidence>
<dbReference type="Pfam" id="PF13409">
    <property type="entry name" value="GST_N_2"/>
    <property type="match status" value="1"/>
</dbReference>
<proteinExistence type="predicted"/>
<dbReference type="SFLD" id="SFLDG00358">
    <property type="entry name" value="Main_(cytGST)"/>
    <property type="match status" value="1"/>
</dbReference>
<dbReference type="EMBL" id="QFYQ01000001">
    <property type="protein sequence ID" value="RAK53509.1"/>
    <property type="molecule type" value="Genomic_DNA"/>
</dbReference>
<dbReference type="Proteomes" id="UP000249254">
    <property type="component" value="Unassembled WGS sequence"/>
</dbReference>
<comment type="caution">
    <text evidence="3">The sequence shown here is derived from an EMBL/GenBank/DDBJ whole genome shotgun (WGS) entry which is preliminary data.</text>
</comment>
<dbReference type="InterPro" id="IPR004045">
    <property type="entry name" value="Glutathione_S-Trfase_N"/>
</dbReference>
<dbReference type="GO" id="GO:0016740">
    <property type="term" value="F:transferase activity"/>
    <property type="evidence" value="ECO:0007669"/>
    <property type="project" value="UniProtKB-KW"/>
</dbReference>
<dbReference type="InterPro" id="IPR004046">
    <property type="entry name" value="GST_C"/>
</dbReference>
<keyword evidence="3" id="KW-0808">Transferase</keyword>
<dbReference type="PROSITE" id="PS50404">
    <property type="entry name" value="GST_NTER"/>
    <property type="match status" value="1"/>
</dbReference>
<dbReference type="RefSeq" id="WP_111527261.1">
    <property type="nucleotide sequence ID" value="NZ_JBHRSG010000005.1"/>
</dbReference>
<dbReference type="SUPFAM" id="SSF52833">
    <property type="entry name" value="Thioredoxin-like"/>
    <property type="match status" value="1"/>
</dbReference>
<evidence type="ECO:0000313" key="4">
    <source>
        <dbReference type="Proteomes" id="UP000249254"/>
    </source>
</evidence>